<proteinExistence type="predicted"/>
<evidence type="ECO:0000259" key="1">
    <source>
        <dbReference type="PROSITE" id="PS51094"/>
    </source>
</evidence>
<dbReference type="InterPro" id="IPR006320">
    <property type="entry name" value="PTS_Nitro_regul"/>
</dbReference>
<dbReference type="RefSeq" id="WP_237446012.1">
    <property type="nucleotide sequence ID" value="NZ_CAKLPX010000007.1"/>
</dbReference>
<comment type="caution">
    <text evidence="2">The sequence shown here is derived from an EMBL/GenBank/DDBJ whole genome shotgun (WGS) entry which is preliminary data.</text>
</comment>
<dbReference type="CDD" id="cd00211">
    <property type="entry name" value="PTS_IIA_fru"/>
    <property type="match status" value="1"/>
</dbReference>
<dbReference type="Pfam" id="PF00359">
    <property type="entry name" value="PTS_EIIA_2"/>
    <property type="match status" value="1"/>
</dbReference>
<dbReference type="PROSITE" id="PS51094">
    <property type="entry name" value="PTS_EIIA_TYPE_2"/>
    <property type="match status" value="1"/>
</dbReference>
<dbReference type="Gene3D" id="3.40.930.10">
    <property type="entry name" value="Mannitol-specific EII, Chain A"/>
    <property type="match status" value="1"/>
</dbReference>
<gene>
    <name evidence="2" type="primary">ptsN</name>
    <name evidence="2" type="ORF">SIN8267_03478</name>
</gene>
<name>A0ABM9AJC0_9GAMM</name>
<keyword evidence="3" id="KW-1185">Reference proteome</keyword>
<dbReference type="EMBL" id="CAKLPX010000007">
    <property type="protein sequence ID" value="CAH0993330.1"/>
    <property type="molecule type" value="Genomic_DNA"/>
</dbReference>
<dbReference type="InterPro" id="IPR002178">
    <property type="entry name" value="PTS_EIIA_type-2_dom"/>
</dbReference>
<dbReference type="InterPro" id="IPR051541">
    <property type="entry name" value="PTS_SugarTrans_NitroReg"/>
</dbReference>
<dbReference type="Proteomes" id="UP000838100">
    <property type="component" value="Unassembled WGS sequence"/>
</dbReference>
<evidence type="ECO:0000313" key="2">
    <source>
        <dbReference type="EMBL" id="CAH0993330.1"/>
    </source>
</evidence>
<evidence type="ECO:0000313" key="3">
    <source>
        <dbReference type="Proteomes" id="UP000838100"/>
    </source>
</evidence>
<protein>
    <submittedName>
        <fullName evidence="2">Nitrogen regulatory protein</fullName>
    </submittedName>
</protein>
<dbReference type="PANTHER" id="PTHR47738:SF1">
    <property type="entry name" value="NITROGEN REGULATORY PROTEIN"/>
    <property type="match status" value="1"/>
</dbReference>
<feature type="domain" description="PTS EIIA type-2" evidence="1">
    <location>
        <begin position="5"/>
        <end position="149"/>
    </location>
</feature>
<organism evidence="2 3">
    <name type="scientific">Sinobacterium norvegicum</name>
    <dbReference type="NCBI Taxonomy" id="1641715"/>
    <lineage>
        <taxon>Bacteria</taxon>
        <taxon>Pseudomonadati</taxon>
        <taxon>Pseudomonadota</taxon>
        <taxon>Gammaproteobacteria</taxon>
        <taxon>Cellvibrionales</taxon>
        <taxon>Spongiibacteraceae</taxon>
        <taxon>Sinobacterium</taxon>
    </lineage>
</organism>
<sequence length="153" mass="16700">MQLQNILTLERTVSGASASSKKRVLEIIAEHICKDVSAFDNEELFQRFNAREKLGSTGIGKGIAIPHCRVPNCLGITGALFTLDKPVAFDAIDDQPVDILFVLMVPEEACDDHLQALSMMAELFSAEDYCQSLRATNSNQELFDAALQPIATG</sequence>
<dbReference type="SUPFAM" id="SSF55804">
    <property type="entry name" value="Phoshotransferase/anion transport protein"/>
    <property type="match status" value="1"/>
</dbReference>
<reference evidence="2" key="1">
    <citation type="submission" date="2021-12" db="EMBL/GenBank/DDBJ databases">
        <authorList>
            <person name="Rodrigo-Torres L."/>
            <person name="Arahal R. D."/>
            <person name="Lucena T."/>
        </authorList>
    </citation>
    <scope>NUCLEOTIDE SEQUENCE</scope>
    <source>
        <strain evidence="2">CECT 8267</strain>
    </source>
</reference>
<dbReference type="NCBIfam" id="TIGR01419">
    <property type="entry name" value="nitro_reg_IIA"/>
    <property type="match status" value="1"/>
</dbReference>
<accession>A0ABM9AJC0</accession>
<dbReference type="InterPro" id="IPR016152">
    <property type="entry name" value="PTrfase/Anion_transptr"/>
</dbReference>
<dbReference type="PANTHER" id="PTHR47738">
    <property type="entry name" value="PTS SYSTEM FRUCTOSE-LIKE EIIA COMPONENT-RELATED"/>
    <property type="match status" value="1"/>
</dbReference>